<feature type="compositionally biased region" description="Pro residues" evidence="1">
    <location>
        <begin position="129"/>
        <end position="140"/>
    </location>
</feature>
<evidence type="ECO:0000256" key="1">
    <source>
        <dbReference type="SAM" id="MobiDB-lite"/>
    </source>
</evidence>
<dbReference type="EMBL" id="UXUI01007480">
    <property type="protein sequence ID" value="VDD87815.1"/>
    <property type="molecule type" value="Genomic_DNA"/>
</dbReference>
<evidence type="ECO:0000313" key="3">
    <source>
        <dbReference type="Proteomes" id="UP000274131"/>
    </source>
</evidence>
<feature type="region of interest" description="Disordered" evidence="1">
    <location>
        <begin position="77"/>
        <end position="140"/>
    </location>
</feature>
<gene>
    <name evidence="2" type="ORF">EVEC_LOCUS2958</name>
</gene>
<sequence>MDHVTLRNKLRYRLKGHWLVDLPRIKVELKPPLVFNLHHGERWHPTDKRQLSLSVLPLEIGPQVSILSLDEVLETLADTTSSSSSEEDTRGFKTKKLSTARNSTESSSESDEGGEPNLTRELLHRIIPKPVPPRPLFSKR</sequence>
<name>A0A0N4V026_ENTVE</name>
<keyword evidence="3" id="KW-1185">Reference proteome</keyword>
<dbReference type="STRING" id="51028.A0A0N4V026"/>
<proteinExistence type="predicted"/>
<dbReference type="AlphaFoldDB" id="A0A0N4V026"/>
<reference evidence="4" key="1">
    <citation type="submission" date="2017-02" db="UniProtKB">
        <authorList>
            <consortium name="WormBaseParasite"/>
        </authorList>
    </citation>
    <scope>IDENTIFICATION</scope>
</reference>
<evidence type="ECO:0000313" key="4">
    <source>
        <dbReference type="WBParaSite" id="EVEC_0000325001-mRNA-1"/>
    </source>
</evidence>
<accession>A0A0N4V026</accession>
<reference evidence="2 3" key="2">
    <citation type="submission" date="2018-10" db="EMBL/GenBank/DDBJ databases">
        <authorList>
            <consortium name="Pathogen Informatics"/>
        </authorList>
    </citation>
    <scope>NUCLEOTIDE SEQUENCE [LARGE SCALE GENOMIC DNA]</scope>
</reference>
<evidence type="ECO:0000313" key="2">
    <source>
        <dbReference type="EMBL" id="VDD87815.1"/>
    </source>
</evidence>
<dbReference type="Proteomes" id="UP000274131">
    <property type="component" value="Unassembled WGS sequence"/>
</dbReference>
<dbReference type="WBParaSite" id="EVEC_0000325001-mRNA-1">
    <property type="protein sequence ID" value="EVEC_0000325001-mRNA-1"/>
    <property type="gene ID" value="EVEC_0000325001"/>
</dbReference>
<protein>
    <submittedName>
        <fullName evidence="4">39S ribosomal protein L9, mitochondrial</fullName>
    </submittedName>
</protein>
<organism evidence="4">
    <name type="scientific">Enterobius vermicularis</name>
    <name type="common">Human pinworm</name>
    <dbReference type="NCBI Taxonomy" id="51028"/>
    <lineage>
        <taxon>Eukaryota</taxon>
        <taxon>Metazoa</taxon>
        <taxon>Ecdysozoa</taxon>
        <taxon>Nematoda</taxon>
        <taxon>Chromadorea</taxon>
        <taxon>Rhabditida</taxon>
        <taxon>Spirurina</taxon>
        <taxon>Oxyuridomorpha</taxon>
        <taxon>Oxyuroidea</taxon>
        <taxon>Oxyuridae</taxon>
        <taxon>Enterobius</taxon>
    </lineage>
</organism>